<comment type="similarity">
    <text evidence="1 2">Belongs to the UPF0102 family.</text>
</comment>
<organism evidence="3 4">
    <name type="scientific">Flavobacterium faecale</name>
    <dbReference type="NCBI Taxonomy" id="1355330"/>
    <lineage>
        <taxon>Bacteria</taxon>
        <taxon>Pseudomonadati</taxon>
        <taxon>Bacteroidota</taxon>
        <taxon>Flavobacteriia</taxon>
        <taxon>Flavobacteriales</taxon>
        <taxon>Flavobacteriaceae</taxon>
        <taxon>Flavobacterium</taxon>
    </lineage>
</organism>
<dbReference type="AlphaFoldDB" id="A0A2S1LB43"/>
<dbReference type="PANTHER" id="PTHR34039:SF1">
    <property type="entry name" value="UPF0102 PROTEIN YRAN"/>
    <property type="match status" value="1"/>
</dbReference>
<evidence type="ECO:0000256" key="1">
    <source>
        <dbReference type="ARBA" id="ARBA00006738"/>
    </source>
</evidence>
<dbReference type="HAMAP" id="MF_00048">
    <property type="entry name" value="UPF0102"/>
    <property type="match status" value="1"/>
</dbReference>
<dbReference type="NCBIfam" id="NF009154">
    <property type="entry name" value="PRK12497.3-3"/>
    <property type="match status" value="1"/>
</dbReference>
<evidence type="ECO:0000313" key="3">
    <source>
        <dbReference type="EMBL" id="AWG20983.1"/>
    </source>
</evidence>
<dbReference type="InterPro" id="IPR011335">
    <property type="entry name" value="Restrct_endonuc-II-like"/>
</dbReference>
<keyword evidence="4" id="KW-1185">Reference proteome</keyword>
<dbReference type="CDD" id="cd20736">
    <property type="entry name" value="PoNe_Nuclease"/>
    <property type="match status" value="1"/>
</dbReference>
<evidence type="ECO:0000313" key="4">
    <source>
        <dbReference type="Proteomes" id="UP000244527"/>
    </source>
</evidence>
<dbReference type="Pfam" id="PF02021">
    <property type="entry name" value="UPF0102"/>
    <property type="match status" value="1"/>
</dbReference>
<dbReference type="PANTHER" id="PTHR34039">
    <property type="entry name" value="UPF0102 PROTEIN YRAN"/>
    <property type="match status" value="1"/>
</dbReference>
<evidence type="ECO:0000256" key="2">
    <source>
        <dbReference type="HAMAP-Rule" id="MF_00048"/>
    </source>
</evidence>
<dbReference type="SUPFAM" id="SSF52980">
    <property type="entry name" value="Restriction endonuclease-like"/>
    <property type="match status" value="1"/>
</dbReference>
<sequence length="119" mass="13608">MAAHNELGRLGEEMAADFLKENGYVILDTNWRFQKAEIDIVCTQNNLLVVVEVKTRTSVEIGLPIDAVNNKKIRLLTRAIDEYVCAKNLDVEVRFDVISIHKEGNSFVIEHITDAFYHF</sequence>
<dbReference type="InterPro" id="IPR011856">
    <property type="entry name" value="tRNA_endonuc-like_dom_sf"/>
</dbReference>
<dbReference type="OrthoDB" id="9802516at2"/>
<keyword evidence="3" id="KW-0540">Nuclease</keyword>
<dbReference type="InterPro" id="IPR003509">
    <property type="entry name" value="UPF0102_YraN-like"/>
</dbReference>
<keyword evidence="3" id="KW-0255">Endonuclease</keyword>
<reference evidence="3 4" key="1">
    <citation type="submission" date="2017-04" db="EMBL/GenBank/DDBJ databases">
        <title>Compelte genome sequence of WV33.</title>
        <authorList>
            <person name="Lee P.C."/>
        </authorList>
    </citation>
    <scope>NUCLEOTIDE SEQUENCE [LARGE SCALE GENOMIC DNA]</scope>
    <source>
        <strain evidence="3 4">WV33</strain>
    </source>
</reference>
<gene>
    <name evidence="3" type="ORF">FFWV33_05240</name>
</gene>
<accession>A0A2S1LB43</accession>
<dbReference type="Proteomes" id="UP000244527">
    <property type="component" value="Chromosome"/>
</dbReference>
<dbReference type="GO" id="GO:0003676">
    <property type="term" value="F:nucleic acid binding"/>
    <property type="evidence" value="ECO:0007669"/>
    <property type="project" value="InterPro"/>
</dbReference>
<keyword evidence="3" id="KW-0378">Hydrolase</keyword>
<name>A0A2S1LB43_9FLAO</name>
<dbReference type="KEGG" id="ffa:FFWV33_05240"/>
<dbReference type="GO" id="GO:0004519">
    <property type="term" value="F:endonuclease activity"/>
    <property type="evidence" value="ECO:0007669"/>
    <property type="project" value="UniProtKB-KW"/>
</dbReference>
<protein>
    <recommendedName>
        <fullName evidence="2">UPF0102 protein FFWV33_05240</fullName>
    </recommendedName>
</protein>
<proteinExistence type="inferred from homology"/>
<dbReference type="RefSeq" id="WP_108739936.1">
    <property type="nucleotide sequence ID" value="NZ_CP020918.1"/>
</dbReference>
<dbReference type="Gene3D" id="3.40.1350.10">
    <property type="match status" value="1"/>
</dbReference>
<dbReference type="EMBL" id="CP020918">
    <property type="protein sequence ID" value="AWG20983.1"/>
    <property type="molecule type" value="Genomic_DNA"/>
</dbReference>